<name>A0A918I9J8_9ACTN</name>
<reference evidence="3" key="2">
    <citation type="submission" date="2020-09" db="EMBL/GenBank/DDBJ databases">
        <authorList>
            <person name="Sun Q."/>
            <person name="Ohkuma M."/>
        </authorList>
    </citation>
    <scope>NUCLEOTIDE SEQUENCE</scope>
    <source>
        <strain evidence="3">JCM 4369</strain>
    </source>
</reference>
<dbReference type="InterPro" id="IPR029045">
    <property type="entry name" value="ClpP/crotonase-like_dom_sf"/>
</dbReference>
<gene>
    <name evidence="3" type="primary">hoxX</name>
    <name evidence="3" type="ORF">GCM10010260_27640</name>
</gene>
<dbReference type="InterPro" id="IPR002376">
    <property type="entry name" value="Formyl_transf_N"/>
</dbReference>
<dbReference type="InterPro" id="IPR001753">
    <property type="entry name" value="Enoyl-CoA_hydra/iso"/>
</dbReference>
<dbReference type="Gene3D" id="3.90.226.10">
    <property type="entry name" value="2-enoyl-CoA Hydratase, Chain A, domain 1"/>
    <property type="match status" value="1"/>
</dbReference>
<dbReference type="InterPro" id="IPR005793">
    <property type="entry name" value="Formyl_trans_C"/>
</dbReference>
<feature type="domain" description="Formyl transferase C-terminal" evidence="2">
    <location>
        <begin position="175"/>
        <end position="256"/>
    </location>
</feature>
<dbReference type="CDD" id="cd08650">
    <property type="entry name" value="FMT_core_HypX_N"/>
    <property type="match status" value="1"/>
</dbReference>
<sequence length="569" mass="61730">MDILLVASAFNSLSQRVYAELSDLGHRVDVVLAAQGADPVRAAVRELRPELVIAPMLRTALPEDVWRDHTCLIVHPGPPGDRGPSSLDWAVAEGATHWGVTVLQAEAAMDAGAIWAAEPFEVAPVGKSDLYRNEASDAAVTAVLTAVRRYAEGSCKPQSQTDDSVRVVWRDAFRQERRRIDWERDDTETVLRKLRGADSQPGVLDELLGHEVFLHGGHPEDQLRGRPGELLAQRTGAVCRATRDGAVWIPELRPRKNSGDPAPFRRPAASVLTAWEPSLKLPEAAAPLELPPGRSTWTDIRYRQRGDTGFLGFSFPGGAMSTDQCRRLLAAYAYALARPTRVLVLGGSRDFFSNGIHLNVIEAAPDPAKESWTNLNAMDDLVEAVLRTTDRLVVAALAGNAAAGGAMLALAADQVWCRTGTVLNPHYRRMGLYGSEFWTYSLPRRAGAVQARRLTGDALPVSAARAERLGLVDRLVPATPAGFPAETGRLAAELAADPRLDERIAAKAAARAADEGERPLAQYRAAELARMHAIFFDPRAPYHELRSAFVRKTPSGSPRPLAAPAGDVR</sequence>
<dbReference type="Pfam" id="PF00551">
    <property type="entry name" value="Formyl_trans_N"/>
    <property type="match status" value="1"/>
</dbReference>
<dbReference type="PANTHER" id="PTHR43388:SF1">
    <property type="entry name" value="HYDROGENASE MATURATION FACTOR HOXX"/>
    <property type="match status" value="1"/>
</dbReference>
<evidence type="ECO:0000259" key="2">
    <source>
        <dbReference type="Pfam" id="PF02911"/>
    </source>
</evidence>
<dbReference type="SUPFAM" id="SSF50486">
    <property type="entry name" value="FMT C-terminal domain-like"/>
    <property type="match status" value="1"/>
</dbReference>
<feature type="domain" description="Formyl transferase N-terminal" evidence="1">
    <location>
        <begin position="38"/>
        <end position="144"/>
    </location>
</feature>
<accession>A0A918I9J8</accession>
<dbReference type="SUPFAM" id="SSF53328">
    <property type="entry name" value="Formyltransferase"/>
    <property type="match status" value="1"/>
</dbReference>
<keyword evidence="4" id="KW-1185">Reference proteome</keyword>
<proteinExistence type="predicted"/>
<evidence type="ECO:0000313" key="3">
    <source>
        <dbReference type="EMBL" id="GGU91686.1"/>
    </source>
</evidence>
<dbReference type="InterPro" id="IPR047180">
    <property type="entry name" value="HoxX-like"/>
</dbReference>
<evidence type="ECO:0000259" key="1">
    <source>
        <dbReference type="Pfam" id="PF00551"/>
    </source>
</evidence>
<dbReference type="Pfam" id="PF00378">
    <property type="entry name" value="ECH_1"/>
    <property type="match status" value="1"/>
</dbReference>
<dbReference type="RefSeq" id="WP_191873791.1">
    <property type="nucleotide sequence ID" value="NZ_BMTD01000005.1"/>
</dbReference>
<dbReference type="Pfam" id="PF02911">
    <property type="entry name" value="Formyl_trans_C"/>
    <property type="match status" value="1"/>
</dbReference>
<dbReference type="SUPFAM" id="SSF52096">
    <property type="entry name" value="ClpP/crotonase"/>
    <property type="match status" value="1"/>
</dbReference>
<evidence type="ECO:0000313" key="4">
    <source>
        <dbReference type="Proteomes" id="UP000618795"/>
    </source>
</evidence>
<dbReference type="GO" id="GO:0003824">
    <property type="term" value="F:catalytic activity"/>
    <property type="evidence" value="ECO:0007669"/>
    <property type="project" value="InterPro"/>
</dbReference>
<dbReference type="Proteomes" id="UP000618795">
    <property type="component" value="Unassembled WGS sequence"/>
</dbReference>
<dbReference type="EMBL" id="BMTD01000005">
    <property type="protein sequence ID" value="GGU91686.1"/>
    <property type="molecule type" value="Genomic_DNA"/>
</dbReference>
<dbReference type="CDD" id="cd06558">
    <property type="entry name" value="crotonase-like"/>
    <property type="match status" value="1"/>
</dbReference>
<dbReference type="InterPro" id="IPR009188">
    <property type="entry name" value="NiFe-hyd_mat_HypX/HoxX"/>
</dbReference>
<organism evidence="3 4">
    <name type="scientific">Streptomyces filipinensis</name>
    <dbReference type="NCBI Taxonomy" id="66887"/>
    <lineage>
        <taxon>Bacteria</taxon>
        <taxon>Bacillati</taxon>
        <taxon>Actinomycetota</taxon>
        <taxon>Actinomycetes</taxon>
        <taxon>Kitasatosporales</taxon>
        <taxon>Streptomycetaceae</taxon>
        <taxon>Streptomyces</taxon>
    </lineage>
</organism>
<reference evidence="3" key="1">
    <citation type="journal article" date="2014" name="Int. J. Syst. Evol. Microbiol.">
        <title>Complete genome sequence of Corynebacterium casei LMG S-19264T (=DSM 44701T), isolated from a smear-ripened cheese.</title>
        <authorList>
            <consortium name="US DOE Joint Genome Institute (JGI-PGF)"/>
            <person name="Walter F."/>
            <person name="Albersmeier A."/>
            <person name="Kalinowski J."/>
            <person name="Ruckert C."/>
        </authorList>
    </citation>
    <scope>NUCLEOTIDE SEQUENCE</scope>
    <source>
        <strain evidence="3">JCM 4369</strain>
    </source>
</reference>
<protein>
    <submittedName>
        <fullName evidence="3">Hydrogenase maturation factor HoxX</fullName>
    </submittedName>
</protein>
<comment type="caution">
    <text evidence="3">The sequence shown here is derived from an EMBL/GenBank/DDBJ whole genome shotgun (WGS) entry which is preliminary data.</text>
</comment>
<dbReference type="InterPro" id="IPR036477">
    <property type="entry name" value="Formyl_transf_N_sf"/>
</dbReference>
<dbReference type="AlphaFoldDB" id="A0A918I9J8"/>
<dbReference type="InterPro" id="IPR011034">
    <property type="entry name" value="Formyl_transferase-like_C_sf"/>
</dbReference>
<dbReference type="Gene3D" id="3.40.50.12230">
    <property type="match status" value="1"/>
</dbReference>
<dbReference type="PANTHER" id="PTHR43388">
    <property type="entry name" value="HYDROGENASE MATURATION FACTOR HOXX"/>
    <property type="match status" value="1"/>
</dbReference>
<dbReference type="CDD" id="cd08701">
    <property type="entry name" value="FMT_C_HypX"/>
    <property type="match status" value="1"/>
</dbReference>
<dbReference type="PIRSF" id="PIRSF006787">
    <property type="entry name" value="Hydrgn_mat_HoxX"/>
    <property type="match status" value="1"/>
</dbReference>